<sequence length="46" mass="5546">AVERFFNKLKHFRAVATRYDKRDDNFLASVQLASIRIWLRNYESVT</sequence>
<comment type="caution">
    <text evidence="2">The sequence shown here is derived from an EMBL/GenBank/DDBJ whole genome shotgun (WGS) entry which is preliminary data.</text>
</comment>
<evidence type="ECO:0000313" key="1">
    <source>
        <dbReference type="EMBL" id="MFC2252836.1"/>
    </source>
</evidence>
<proteinExistence type="predicted"/>
<organism evidence="2 3">
    <name type="scientific">Labrys neptuniae</name>
    <dbReference type="NCBI Taxonomy" id="376174"/>
    <lineage>
        <taxon>Bacteria</taxon>
        <taxon>Pseudomonadati</taxon>
        <taxon>Pseudomonadota</taxon>
        <taxon>Alphaproteobacteria</taxon>
        <taxon>Hyphomicrobiales</taxon>
        <taxon>Xanthobacteraceae</taxon>
        <taxon>Labrys</taxon>
    </lineage>
</organism>
<name>A0ABV6ZRR4_9HYPH</name>
<feature type="non-terminal residue" evidence="2">
    <location>
        <position position="1"/>
    </location>
</feature>
<accession>A0ABV6ZRR4</accession>
<evidence type="ECO:0000313" key="3">
    <source>
        <dbReference type="Proteomes" id="UP001595190"/>
    </source>
</evidence>
<protein>
    <submittedName>
        <fullName evidence="2">IS5/IS1182 family transposase</fullName>
    </submittedName>
</protein>
<dbReference type="EMBL" id="JBHGPK010000013">
    <property type="protein sequence ID" value="MFC2252836.1"/>
    <property type="molecule type" value="Genomic_DNA"/>
</dbReference>
<reference evidence="2 3" key="1">
    <citation type="submission" date="2024-09" db="EMBL/GenBank/DDBJ databases">
        <title>Description of Labrys sedimenti sp. nov., isolated from a diclofenac-degrading enrichment culture, and genome-based reclassification of Labrys portucalensis as a later heterotypic synonym of Labrys neptuniae.</title>
        <authorList>
            <person name="Tancsics A."/>
            <person name="Csepanyi A."/>
        </authorList>
    </citation>
    <scope>NUCLEOTIDE SEQUENCE [LARGE SCALE GENOMIC DNA]</scope>
    <source>
        <strain evidence="2 3">LMG 23412</strain>
    </source>
</reference>
<dbReference type="Proteomes" id="UP001595190">
    <property type="component" value="Unassembled WGS sequence"/>
</dbReference>
<gene>
    <name evidence="1" type="ORF">ACETRX_24585</name>
    <name evidence="2" type="ORF">ACETRX_35105</name>
</gene>
<evidence type="ECO:0000313" key="2">
    <source>
        <dbReference type="EMBL" id="MFC2254869.1"/>
    </source>
</evidence>
<dbReference type="EMBL" id="JBHGPK010000048">
    <property type="protein sequence ID" value="MFC2254869.1"/>
    <property type="molecule type" value="Genomic_DNA"/>
</dbReference>